<dbReference type="InterPro" id="IPR013783">
    <property type="entry name" value="Ig-like_fold"/>
</dbReference>
<dbReference type="Pfam" id="PF07995">
    <property type="entry name" value="GSDH"/>
    <property type="match status" value="1"/>
</dbReference>
<dbReference type="Gene3D" id="1.10.760.10">
    <property type="entry name" value="Cytochrome c-like domain"/>
    <property type="match status" value="1"/>
</dbReference>
<comment type="PTM">
    <text evidence="6">Binds 1 heme c group covalently per subunit.</text>
</comment>
<evidence type="ECO:0000256" key="8">
    <source>
        <dbReference type="SAM" id="SignalP"/>
    </source>
</evidence>
<dbReference type="GO" id="GO:0009055">
    <property type="term" value="F:electron transfer activity"/>
    <property type="evidence" value="ECO:0007669"/>
    <property type="project" value="InterPro"/>
</dbReference>
<name>A0A1T5DGF1_9BACT</name>
<dbReference type="PRINTS" id="PR00606">
    <property type="entry name" value="CYTCHROMECID"/>
</dbReference>
<reference evidence="11" key="1">
    <citation type="submission" date="2017-02" db="EMBL/GenBank/DDBJ databases">
        <authorList>
            <person name="Varghese N."/>
            <person name="Submissions S."/>
        </authorList>
    </citation>
    <scope>NUCLEOTIDE SEQUENCE [LARGE SCALE GENOMIC DNA]</scope>
    <source>
        <strain evidence="11">DSM 22270</strain>
    </source>
</reference>
<dbReference type="InterPro" id="IPR009056">
    <property type="entry name" value="Cyt_c-like_dom"/>
</dbReference>
<dbReference type="PANTHER" id="PTHR19328">
    <property type="entry name" value="HEDGEHOG-INTERACTING PROTEIN"/>
    <property type="match status" value="1"/>
</dbReference>
<sequence>MVQSVFKNLVRPRKLVFSLLAFTVSLTAVFAQAPKKPESNRFTKVVLAQRLEEPMQFQILKDGRVLYAERKGKLKVYDPKSGASETIGEFTVSTKYVSKKGEVTEGEDGLQGVILDPDYDKNHWIYIYYSPVGDDAKNVLVRYEWLGKQLLESSRKVMLEVAVQREECCHVGGGMLFDKDKNLYLTTGDNTFSRASDGFTPIDERPGESPRDAQKSSSNTNDLRGKILRIHPEPGDAPYSIPAGNLFPVGTPQTRPEIYTMGNRNPWRPTIDSKTGWLYWGEVGPDGSDDDMEKRGPQSYDEFNMAKGPGFYGWPYFVADNKAYVNYDFATKTSGNHFDAALPVNNSPNNTGLKQLPAAQPALIWYPKGLSREFPLLESGGNSAVGGPIFRKDDFKNAARLFPEYYEGKWFITDWVRGWINAVEIDENGHYKSMERFLPDMKLNGPIDMKFGPDGDLYVLEYGNGYFKDNPEAELIRIEYNSGNRKPSVEASASKTAGALPLHVTLSSSGTKDYDEDETLQYEWVITKNKAAYKTLKEANPVITLTSAGTYQATLTVMDKLGEKNSKSVEIMAGNEPPVVKFKVTKGNSTFFFPGKSIQYAVSVSDKEDGSLANGKILPSQVSVSTNYLSEGFNLTRIAQKQLSTDASAQYATAIYQINNGDCKACHAINEKVLGPSFTDVSRKYKDVPSAVVSLSKKILNGGSGVWGDAYMPAHPAMSESDVKGIVNYILSLSDKPKSAKTLPIKGTYTTIVPKAGSAGSFIFRAAYTDRGANSAAAQSSQATVILRNPLLPVSYADQSGKISFNDDSTSAFINESGAFLTFEKIDLTDIKKIEILGIPEENRNVLHSMLIEARDNAVNGALLGRFSGKYSDKMVLNITSQAASGSKDIYLVFNGDPITIKAIRFTTN</sequence>
<dbReference type="SUPFAM" id="SSF49299">
    <property type="entry name" value="PKD domain"/>
    <property type="match status" value="1"/>
</dbReference>
<gene>
    <name evidence="10" type="ORF">SAMN05660293_01599</name>
</gene>
<dbReference type="Gene3D" id="2.120.10.30">
    <property type="entry name" value="TolB, C-terminal domain"/>
    <property type="match status" value="1"/>
</dbReference>
<dbReference type="GO" id="GO:0005506">
    <property type="term" value="F:iron ion binding"/>
    <property type="evidence" value="ECO:0007669"/>
    <property type="project" value="InterPro"/>
</dbReference>
<feature type="signal peptide" evidence="8">
    <location>
        <begin position="1"/>
        <end position="33"/>
    </location>
</feature>
<proteinExistence type="predicted"/>
<dbReference type="Gene3D" id="2.60.40.10">
    <property type="entry name" value="Immunoglobulins"/>
    <property type="match status" value="1"/>
</dbReference>
<keyword evidence="5 6" id="KW-0408">Iron</keyword>
<feature type="binding site" description="covalent" evidence="6">
    <location>
        <position position="663"/>
    </location>
    <ligand>
        <name>heme c</name>
        <dbReference type="ChEBI" id="CHEBI:61717"/>
    </ligand>
</feature>
<keyword evidence="8" id="KW-0732">Signal</keyword>
<dbReference type="PROSITE" id="PS51007">
    <property type="entry name" value="CYTC"/>
    <property type="match status" value="1"/>
</dbReference>
<dbReference type="InterPro" id="IPR035986">
    <property type="entry name" value="PKD_dom_sf"/>
</dbReference>
<evidence type="ECO:0000256" key="4">
    <source>
        <dbReference type="ARBA" id="ARBA00022982"/>
    </source>
</evidence>
<keyword evidence="1" id="KW-0813">Transport</keyword>
<dbReference type="InterPro" id="IPR002324">
    <property type="entry name" value="Cyt_c_ID"/>
</dbReference>
<dbReference type="Proteomes" id="UP000190897">
    <property type="component" value="Unassembled WGS sequence"/>
</dbReference>
<dbReference type="SUPFAM" id="SSF46626">
    <property type="entry name" value="Cytochrome c"/>
    <property type="match status" value="1"/>
</dbReference>
<dbReference type="InterPro" id="IPR036909">
    <property type="entry name" value="Cyt_c-like_dom_sf"/>
</dbReference>
<evidence type="ECO:0000313" key="11">
    <source>
        <dbReference type="Proteomes" id="UP000190897"/>
    </source>
</evidence>
<evidence type="ECO:0000256" key="1">
    <source>
        <dbReference type="ARBA" id="ARBA00022448"/>
    </source>
</evidence>
<dbReference type="STRING" id="651661.SAMN05660293_01599"/>
<keyword evidence="11" id="KW-1185">Reference proteome</keyword>
<dbReference type="SUPFAM" id="SSF50952">
    <property type="entry name" value="Soluble quinoprotein glucose dehydrogenase"/>
    <property type="match status" value="1"/>
</dbReference>
<evidence type="ECO:0000256" key="6">
    <source>
        <dbReference type="PIRSR" id="PIRSR602324-1"/>
    </source>
</evidence>
<keyword evidence="2 6" id="KW-0349">Heme</keyword>
<dbReference type="InterPro" id="IPR022409">
    <property type="entry name" value="PKD/Chitinase_dom"/>
</dbReference>
<evidence type="ECO:0000259" key="9">
    <source>
        <dbReference type="PROSITE" id="PS51007"/>
    </source>
</evidence>
<dbReference type="InterPro" id="IPR011041">
    <property type="entry name" value="Quinoprot_gluc/sorb_DH_b-prop"/>
</dbReference>
<evidence type="ECO:0000256" key="7">
    <source>
        <dbReference type="SAM" id="MobiDB-lite"/>
    </source>
</evidence>
<dbReference type="PANTHER" id="PTHR19328:SF75">
    <property type="entry name" value="ALDOSE SUGAR DEHYDROGENASE YLII"/>
    <property type="match status" value="1"/>
</dbReference>
<dbReference type="RefSeq" id="WP_082214168.1">
    <property type="nucleotide sequence ID" value="NZ_FUZA01000002.1"/>
</dbReference>
<feature type="compositionally biased region" description="Basic and acidic residues" evidence="7">
    <location>
        <begin position="202"/>
        <end position="214"/>
    </location>
</feature>
<keyword evidence="3 6" id="KW-0479">Metal-binding</keyword>
<dbReference type="OrthoDB" id="9816308at2"/>
<accession>A0A1T5DGF1</accession>
<organism evidence="10 11">
    <name type="scientific">Dyadobacter psychrophilus</name>
    <dbReference type="NCBI Taxonomy" id="651661"/>
    <lineage>
        <taxon>Bacteria</taxon>
        <taxon>Pseudomonadati</taxon>
        <taxon>Bacteroidota</taxon>
        <taxon>Cytophagia</taxon>
        <taxon>Cytophagales</taxon>
        <taxon>Spirosomataceae</taxon>
        <taxon>Dyadobacter</taxon>
    </lineage>
</organism>
<keyword evidence="4" id="KW-0249">Electron transport</keyword>
<dbReference type="AlphaFoldDB" id="A0A1T5DGF1"/>
<evidence type="ECO:0000313" key="10">
    <source>
        <dbReference type="EMBL" id="SKB70828.1"/>
    </source>
</evidence>
<evidence type="ECO:0000256" key="5">
    <source>
        <dbReference type="ARBA" id="ARBA00023004"/>
    </source>
</evidence>
<dbReference type="CDD" id="cd00146">
    <property type="entry name" value="PKD"/>
    <property type="match status" value="1"/>
</dbReference>
<dbReference type="InterPro" id="IPR012938">
    <property type="entry name" value="Glc/Sorbosone_DH"/>
</dbReference>
<dbReference type="Pfam" id="PF00034">
    <property type="entry name" value="Cytochrom_C"/>
    <property type="match status" value="1"/>
</dbReference>
<dbReference type="SMART" id="SM00089">
    <property type="entry name" value="PKD"/>
    <property type="match status" value="1"/>
</dbReference>
<dbReference type="EMBL" id="FUZA01000002">
    <property type="protein sequence ID" value="SKB70828.1"/>
    <property type="molecule type" value="Genomic_DNA"/>
</dbReference>
<feature type="binding site" description="covalent" evidence="6">
    <location>
        <position position="712"/>
    </location>
    <ligand>
        <name>heme c</name>
        <dbReference type="ChEBI" id="CHEBI:61717"/>
    </ligand>
</feature>
<evidence type="ECO:0000256" key="2">
    <source>
        <dbReference type="ARBA" id="ARBA00022617"/>
    </source>
</evidence>
<protein>
    <submittedName>
        <fullName evidence="10">Cytochrome c</fullName>
    </submittedName>
</protein>
<evidence type="ECO:0000256" key="3">
    <source>
        <dbReference type="ARBA" id="ARBA00022723"/>
    </source>
</evidence>
<feature type="region of interest" description="Disordered" evidence="7">
    <location>
        <begin position="195"/>
        <end position="225"/>
    </location>
</feature>
<dbReference type="InterPro" id="IPR011042">
    <property type="entry name" value="6-blade_b-propeller_TolB-like"/>
</dbReference>
<dbReference type="GO" id="GO:0020037">
    <property type="term" value="F:heme binding"/>
    <property type="evidence" value="ECO:0007669"/>
    <property type="project" value="InterPro"/>
</dbReference>
<feature type="chain" id="PRO_5012142984" evidence="8">
    <location>
        <begin position="34"/>
        <end position="909"/>
    </location>
</feature>
<feature type="binding site" description="covalent" evidence="6">
    <location>
        <position position="667"/>
    </location>
    <ligand>
        <name>heme c</name>
        <dbReference type="ChEBI" id="CHEBI:61717"/>
    </ligand>
</feature>
<feature type="domain" description="Cytochrome c" evidence="9">
    <location>
        <begin position="647"/>
        <end position="734"/>
    </location>
</feature>